<evidence type="ECO:0000313" key="1">
    <source>
        <dbReference type="EMBL" id="GBO15889.1"/>
    </source>
</evidence>
<organism evidence="1 2">
    <name type="scientific">Araneus ventricosus</name>
    <name type="common">Orbweaver spider</name>
    <name type="synonym">Epeira ventricosa</name>
    <dbReference type="NCBI Taxonomy" id="182803"/>
    <lineage>
        <taxon>Eukaryota</taxon>
        <taxon>Metazoa</taxon>
        <taxon>Ecdysozoa</taxon>
        <taxon>Arthropoda</taxon>
        <taxon>Chelicerata</taxon>
        <taxon>Arachnida</taxon>
        <taxon>Araneae</taxon>
        <taxon>Araneomorphae</taxon>
        <taxon>Entelegynae</taxon>
        <taxon>Araneoidea</taxon>
        <taxon>Araneidae</taxon>
        <taxon>Araneus</taxon>
    </lineage>
</organism>
<gene>
    <name evidence="1" type="ORF">AVEN_158200_1</name>
</gene>
<sequence>MKELARLGVHELGGRQPSSSDSTYLLREGLGREAVLAIRTRPQYSSLSHDCHSEKIRVPWQVGGCDLRLPYPMVESCFDEKFLKAWNRNPASSSANDAKERLENFMLFLKVEVEREEILSLAISGFCLSKGEDVKIPGKKFNLKAQRYKIPTASMLFASTKAPEVKKPKWIFCDDKHVSSHSFKTLKLTRIKLKQLNGKFTCNFEVLDQAVVYENVPPVSEGPWLHELKDFGVILTDTNVSCESIQVSVAADIMGRLLRGKRKLLSSGLVAVETHLGCTLMEKN</sequence>
<name>A0A4Y2US87_ARAVE</name>
<reference evidence="1 2" key="1">
    <citation type="journal article" date="2019" name="Sci. Rep.">
        <title>Orb-weaving spider Araneus ventricosus genome elucidates the spidroin gene catalogue.</title>
        <authorList>
            <person name="Kono N."/>
            <person name="Nakamura H."/>
            <person name="Ohtoshi R."/>
            <person name="Moran D.A.P."/>
            <person name="Shinohara A."/>
            <person name="Yoshida Y."/>
            <person name="Fujiwara M."/>
            <person name="Mori M."/>
            <person name="Tomita M."/>
            <person name="Arakawa K."/>
        </authorList>
    </citation>
    <scope>NUCLEOTIDE SEQUENCE [LARGE SCALE GENOMIC DNA]</scope>
</reference>
<evidence type="ECO:0000313" key="2">
    <source>
        <dbReference type="Proteomes" id="UP000499080"/>
    </source>
</evidence>
<accession>A0A4Y2US87</accession>
<protein>
    <submittedName>
        <fullName evidence="1">Uncharacterized protein</fullName>
    </submittedName>
</protein>
<keyword evidence="2" id="KW-1185">Reference proteome</keyword>
<dbReference type="Proteomes" id="UP000499080">
    <property type="component" value="Unassembled WGS sequence"/>
</dbReference>
<dbReference type="AlphaFoldDB" id="A0A4Y2US87"/>
<comment type="caution">
    <text evidence="1">The sequence shown here is derived from an EMBL/GenBank/DDBJ whole genome shotgun (WGS) entry which is preliminary data.</text>
</comment>
<proteinExistence type="predicted"/>
<dbReference type="EMBL" id="BGPR01039838">
    <property type="protein sequence ID" value="GBO15889.1"/>
    <property type="molecule type" value="Genomic_DNA"/>
</dbReference>